<dbReference type="Proteomes" id="UP000694397">
    <property type="component" value="Chromosome 5"/>
</dbReference>
<dbReference type="PROSITE" id="PS50030">
    <property type="entry name" value="UBA"/>
    <property type="match status" value="1"/>
</dbReference>
<reference evidence="8" key="3">
    <citation type="submission" date="2025-09" db="UniProtKB">
        <authorList>
            <consortium name="Ensembl"/>
        </authorList>
    </citation>
    <scope>IDENTIFICATION</scope>
</reference>
<dbReference type="SMART" id="SM00356">
    <property type="entry name" value="ZnF_C3H1"/>
    <property type="match status" value="1"/>
</dbReference>
<evidence type="ECO:0000256" key="4">
    <source>
        <dbReference type="SAM" id="MobiDB-lite"/>
    </source>
</evidence>
<dbReference type="PROSITE" id="PS50005">
    <property type="entry name" value="TPR"/>
    <property type="match status" value="1"/>
</dbReference>
<dbReference type="InterPro" id="IPR012677">
    <property type="entry name" value="Nucleotide-bd_a/b_plait_sf"/>
</dbReference>
<dbReference type="SMART" id="SM00165">
    <property type="entry name" value="UBA"/>
    <property type="match status" value="1"/>
</dbReference>
<dbReference type="PANTHER" id="PTHR47678:SF1">
    <property type="entry name" value="TETRATRICOPEPTIDE REPEAT PROTEIN 31"/>
    <property type="match status" value="1"/>
</dbReference>
<dbReference type="Gene3D" id="1.10.8.10">
    <property type="entry name" value="DNA helicase RuvA subunit, C-terminal domain"/>
    <property type="match status" value="1"/>
</dbReference>
<sequence>MADRRNNEFGVHDPLDVYHMRHLFESMYLPVDPLQNALFGLDFSHSYYDDSNYTDDDSDEDDHSSRKPYCGFSRNFLEPKQLPFPGVSGRPRLKEEADRNAKELIEQEEKLKEKAEKKRLKKLRQKERKRLEKMKNKYDVTDMPECSEPELTKSTKPNTSSSKVNVKAGQSNEEGCREPPDSRSPPPKSNGASHQDKDVSEPEEESEEESIVSEPEELDMASCFVSKAAAIAKRKQETKPKPVKKKNPAKQQNSLQQNGAESSTGDVVTKSIELAVIGNKLASIGEYSTAVMYFTDAIKYNPKEHRLFGNRSFCYEKMQEYEKSLADAELSLTMCPNWIKGLYRKGKALAGLKRYSEAAMAFKEVLHLDTSSNDAAQELMTVQIMQLMEMGFSREQSTNALIIHGNVEKALEVLSSIQDTTFVNTSKPVEEEWVVLGKKAPKASSVVKSTPSKAPKQVELFPIWVGNLIPSISEKMIQDVFSFAGEIHSIKLLSSRRCAFVNYTKKQYCEKAIKELHATQLQGTKLSVRYPDRIYTHLGTSRAAVTAADSGQKSGECFYWRNGACSKEERCIYKHIPEHKGIDRVKDKASS</sequence>
<dbReference type="Gene3D" id="1.25.40.10">
    <property type="entry name" value="Tetratricopeptide repeat domain"/>
    <property type="match status" value="1"/>
</dbReference>
<dbReference type="Pfam" id="PF00627">
    <property type="entry name" value="UBA"/>
    <property type="match status" value="1"/>
</dbReference>
<feature type="domain" description="RRM" evidence="6">
    <location>
        <begin position="461"/>
        <end position="533"/>
    </location>
</feature>
<evidence type="ECO:0000259" key="6">
    <source>
        <dbReference type="PROSITE" id="PS50102"/>
    </source>
</evidence>
<dbReference type="Gene3D" id="3.30.70.330">
    <property type="match status" value="1"/>
</dbReference>
<dbReference type="PANTHER" id="PTHR47678">
    <property type="entry name" value="TETRATRICOPEPTIDE REPEAT PROTEIN 31"/>
    <property type="match status" value="1"/>
</dbReference>
<dbReference type="InterPro" id="IPR000571">
    <property type="entry name" value="Znf_CCCH"/>
</dbReference>
<keyword evidence="3" id="KW-0479">Metal-binding</keyword>
<dbReference type="OrthoDB" id="2017782at2759"/>
<dbReference type="CDD" id="cd14270">
    <property type="entry name" value="UBA"/>
    <property type="match status" value="1"/>
</dbReference>
<keyword evidence="3" id="KW-0862">Zinc</keyword>
<dbReference type="PROSITE" id="PS50102">
    <property type="entry name" value="RRM"/>
    <property type="match status" value="1"/>
</dbReference>
<dbReference type="SUPFAM" id="SSF54928">
    <property type="entry name" value="RNA-binding domain, RBD"/>
    <property type="match status" value="1"/>
</dbReference>
<dbReference type="PROSITE" id="PS50103">
    <property type="entry name" value="ZF_C3H1"/>
    <property type="match status" value="1"/>
</dbReference>
<feature type="compositionally biased region" description="Basic and acidic residues" evidence="4">
    <location>
        <begin position="92"/>
        <end position="101"/>
    </location>
</feature>
<feature type="domain" description="C3H1-type" evidence="7">
    <location>
        <begin position="551"/>
        <end position="578"/>
    </location>
</feature>
<feature type="compositionally biased region" description="Polar residues" evidence="4">
    <location>
        <begin position="253"/>
        <end position="265"/>
    </location>
</feature>
<dbReference type="GO" id="GO:0008270">
    <property type="term" value="F:zinc ion binding"/>
    <property type="evidence" value="ECO:0007669"/>
    <property type="project" value="UniProtKB-KW"/>
</dbReference>
<dbReference type="SMART" id="SM00028">
    <property type="entry name" value="TPR"/>
    <property type="match status" value="3"/>
</dbReference>
<dbReference type="AlphaFoldDB" id="A0A8C9QZT5"/>
<dbReference type="CDD" id="cd00590">
    <property type="entry name" value="RRM_SF"/>
    <property type="match status" value="1"/>
</dbReference>
<evidence type="ECO:0000313" key="8">
    <source>
        <dbReference type="Ensembl" id="ENSSFOP00015007900.1"/>
    </source>
</evidence>
<dbReference type="InterPro" id="IPR011990">
    <property type="entry name" value="TPR-like_helical_dom_sf"/>
</dbReference>
<feature type="compositionally biased region" description="Low complexity" evidence="4">
    <location>
        <begin position="152"/>
        <end position="163"/>
    </location>
</feature>
<evidence type="ECO:0000256" key="1">
    <source>
        <dbReference type="PROSITE-ProRule" id="PRU00176"/>
    </source>
</evidence>
<feature type="compositionally biased region" description="Basic residues" evidence="4">
    <location>
        <begin position="117"/>
        <end position="128"/>
    </location>
</feature>
<evidence type="ECO:0000259" key="7">
    <source>
        <dbReference type="PROSITE" id="PS50103"/>
    </source>
</evidence>
<dbReference type="GeneID" id="108930876"/>
<gene>
    <name evidence="8" type="primary">LOC108930876</name>
</gene>
<feature type="region of interest" description="Disordered" evidence="4">
    <location>
        <begin position="115"/>
        <end position="217"/>
    </location>
</feature>
<feature type="compositionally biased region" description="Basic and acidic residues" evidence="4">
    <location>
        <begin position="129"/>
        <end position="140"/>
    </location>
</feature>
<dbReference type="GO" id="GO:0003723">
    <property type="term" value="F:RNA binding"/>
    <property type="evidence" value="ECO:0007669"/>
    <property type="project" value="UniProtKB-UniRule"/>
</dbReference>
<reference evidence="8" key="2">
    <citation type="submission" date="2025-08" db="UniProtKB">
        <authorList>
            <consortium name="Ensembl"/>
        </authorList>
    </citation>
    <scope>IDENTIFICATION</scope>
</reference>
<evidence type="ECO:0000256" key="3">
    <source>
        <dbReference type="PROSITE-ProRule" id="PRU00723"/>
    </source>
</evidence>
<feature type="compositionally biased region" description="Acidic residues" evidence="4">
    <location>
        <begin position="201"/>
        <end position="217"/>
    </location>
</feature>
<name>A0A8C9QZT5_SCLFO</name>
<dbReference type="Pfam" id="PF00076">
    <property type="entry name" value="RRM_1"/>
    <property type="match status" value="1"/>
</dbReference>
<dbReference type="InterPro" id="IPR009060">
    <property type="entry name" value="UBA-like_sf"/>
</dbReference>
<feature type="region of interest" description="Disordered" evidence="4">
    <location>
        <begin position="81"/>
        <end position="101"/>
    </location>
</feature>
<dbReference type="InterPro" id="IPR000504">
    <property type="entry name" value="RRM_dom"/>
</dbReference>
<evidence type="ECO:0000313" key="9">
    <source>
        <dbReference type="Proteomes" id="UP000694397"/>
    </source>
</evidence>
<dbReference type="SUPFAM" id="SSF48452">
    <property type="entry name" value="TPR-like"/>
    <property type="match status" value="1"/>
</dbReference>
<organism evidence="8 9">
    <name type="scientific">Scleropages formosus</name>
    <name type="common">Asian bonytongue</name>
    <name type="synonym">Osteoglossum formosum</name>
    <dbReference type="NCBI Taxonomy" id="113540"/>
    <lineage>
        <taxon>Eukaryota</taxon>
        <taxon>Metazoa</taxon>
        <taxon>Chordata</taxon>
        <taxon>Craniata</taxon>
        <taxon>Vertebrata</taxon>
        <taxon>Euteleostomi</taxon>
        <taxon>Actinopterygii</taxon>
        <taxon>Neopterygii</taxon>
        <taxon>Teleostei</taxon>
        <taxon>Osteoglossocephala</taxon>
        <taxon>Osteoglossomorpha</taxon>
        <taxon>Osteoglossiformes</taxon>
        <taxon>Osteoglossidae</taxon>
        <taxon>Scleropages</taxon>
    </lineage>
</organism>
<evidence type="ECO:0000259" key="5">
    <source>
        <dbReference type="PROSITE" id="PS50030"/>
    </source>
</evidence>
<reference evidence="8 9" key="1">
    <citation type="submission" date="2019-04" db="EMBL/GenBank/DDBJ databases">
        <authorList>
            <consortium name="Wellcome Sanger Institute Data Sharing"/>
        </authorList>
    </citation>
    <scope>NUCLEOTIDE SEQUENCE [LARGE SCALE GENOMIC DNA]</scope>
</reference>
<keyword evidence="2" id="KW-0802">TPR repeat</keyword>
<dbReference type="InterPro" id="IPR015940">
    <property type="entry name" value="UBA"/>
</dbReference>
<dbReference type="SMART" id="SM00360">
    <property type="entry name" value="RRM"/>
    <property type="match status" value="1"/>
</dbReference>
<dbReference type="Ensembl" id="ENSSFOT00015008015.2">
    <property type="protein sequence ID" value="ENSSFOP00015007900.1"/>
    <property type="gene ID" value="ENSSFOG00015005186.2"/>
</dbReference>
<keyword evidence="9" id="KW-1185">Reference proteome</keyword>
<protein>
    <submittedName>
        <fullName evidence="8">Tetratricopeptide repeat protein 31-like</fullName>
    </submittedName>
</protein>
<evidence type="ECO:0000256" key="2">
    <source>
        <dbReference type="PROSITE-ProRule" id="PRU00339"/>
    </source>
</evidence>
<dbReference type="RefSeq" id="XP_018601871.1">
    <property type="nucleotide sequence ID" value="XM_018746355.2"/>
</dbReference>
<dbReference type="KEGG" id="sfm:108930876"/>
<proteinExistence type="predicted"/>
<dbReference type="InterPro" id="IPR035979">
    <property type="entry name" value="RBD_domain_sf"/>
</dbReference>
<keyword evidence="3" id="KW-0863">Zinc-finger</keyword>
<feature type="region of interest" description="Disordered" evidence="4">
    <location>
        <begin position="234"/>
        <end position="265"/>
    </location>
</feature>
<feature type="repeat" description="TPR" evidence="2">
    <location>
        <begin position="271"/>
        <end position="304"/>
    </location>
</feature>
<accession>A0A8C9QZT5</accession>
<dbReference type="SUPFAM" id="SSF46934">
    <property type="entry name" value="UBA-like"/>
    <property type="match status" value="1"/>
</dbReference>
<dbReference type="GeneTree" id="ENSGT00940000161036"/>
<dbReference type="InterPro" id="IPR019734">
    <property type="entry name" value="TPR_rpt"/>
</dbReference>
<keyword evidence="1" id="KW-0694">RNA-binding</keyword>
<feature type="zinc finger region" description="C3H1-type" evidence="3">
    <location>
        <begin position="551"/>
        <end position="578"/>
    </location>
</feature>
<feature type="domain" description="UBA" evidence="5">
    <location>
        <begin position="374"/>
        <end position="401"/>
    </location>
</feature>